<evidence type="ECO:0000256" key="4">
    <source>
        <dbReference type="ARBA" id="ARBA00022723"/>
    </source>
</evidence>
<evidence type="ECO:0000259" key="7">
    <source>
        <dbReference type="Pfam" id="PF04055"/>
    </source>
</evidence>
<dbReference type="Gene3D" id="3.20.20.70">
    <property type="entry name" value="Aldolase class I"/>
    <property type="match status" value="1"/>
</dbReference>
<reference evidence="9 10" key="1">
    <citation type="journal article" date="2020" name="Biotechnol. Biofuels">
        <title>New insights from the biogas microbiome by comprehensive genome-resolved metagenomics of nearly 1600 species originating from multiple anaerobic digesters.</title>
        <authorList>
            <person name="Campanaro S."/>
            <person name="Treu L."/>
            <person name="Rodriguez-R L.M."/>
            <person name="Kovalovszki A."/>
            <person name="Ziels R.M."/>
            <person name="Maus I."/>
            <person name="Zhu X."/>
            <person name="Kougias P.G."/>
            <person name="Basile A."/>
            <person name="Luo G."/>
            <person name="Schluter A."/>
            <person name="Konstantinidis K.T."/>
            <person name="Angelidaki I."/>
        </authorList>
    </citation>
    <scope>NUCLEOTIDE SEQUENCE [LARGE SCALE GENOMIC DNA]</scope>
    <source>
        <strain evidence="9">AS05jafATM_4</strain>
    </source>
</reference>
<comment type="caution">
    <text evidence="9">The sequence shown here is derived from an EMBL/GenBank/DDBJ whole genome shotgun (WGS) entry which is preliminary data.</text>
</comment>
<evidence type="ECO:0000256" key="6">
    <source>
        <dbReference type="ARBA" id="ARBA00023014"/>
    </source>
</evidence>
<accession>A0A7C7D7S2</accession>
<dbReference type="GO" id="GO:0046872">
    <property type="term" value="F:metal ion binding"/>
    <property type="evidence" value="ECO:0007669"/>
    <property type="project" value="UniProtKB-KW"/>
</dbReference>
<keyword evidence="6" id="KW-0411">Iron-sulfur</keyword>
<feature type="domain" description="Radical SAM core" evidence="7">
    <location>
        <begin position="6"/>
        <end position="115"/>
    </location>
</feature>
<dbReference type="SFLD" id="SFLDS00029">
    <property type="entry name" value="Radical_SAM"/>
    <property type="match status" value="1"/>
</dbReference>
<evidence type="ECO:0000256" key="3">
    <source>
        <dbReference type="ARBA" id="ARBA00022691"/>
    </source>
</evidence>
<evidence type="ECO:0000313" key="9">
    <source>
        <dbReference type="EMBL" id="HHY28356.1"/>
    </source>
</evidence>
<dbReference type="InterPro" id="IPR013785">
    <property type="entry name" value="Aldolase_TIM"/>
</dbReference>
<dbReference type="InterPro" id="IPR023885">
    <property type="entry name" value="4Fe4S-binding_SPASM_dom"/>
</dbReference>
<dbReference type="PANTHER" id="PTHR43787">
    <property type="entry name" value="FEMO COFACTOR BIOSYNTHESIS PROTEIN NIFB-RELATED"/>
    <property type="match status" value="1"/>
</dbReference>
<evidence type="ECO:0000256" key="2">
    <source>
        <dbReference type="ARBA" id="ARBA00022485"/>
    </source>
</evidence>
<evidence type="ECO:0000313" key="10">
    <source>
        <dbReference type="Proteomes" id="UP000553059"/>
    </source>
</evidence>
<proteinExistence type="predicted"/>
<keyword evidence="5" id="KW-0408">Iron</keyword>
<dbReference type="EMBL" id="DUTF01000356">
    <property type="protein sequence ID" value="HHY28356.1"/>
    <property type="molecule type" value="Genomic_DNA"/>
</dbReference>
<protein>
    <submittedName>
        <fullName evidence="9">Radical SAM protein</fullName>
    </submittedName>
</protein>
<organism evidence="9 10">
    <name type="scientific">Desulfitobacterium dehalogenans</name>
    <dbReference type="NCBI Taxonomy" id="36854"/>
    <lineage>
        <taxon>Bacteria</taxon>
        <taxon>Bacillati</taxon>
        <taxon>Bacillota</taxon>
        <taxon>Clostridia</taxon>
        <taxon>Eubacteriales</taxon>
        <taxon>Desulfitobacteriaceae</taxon>
        <taxon>Desulfitobacterium</taxon>
    </lineage>
</organism>
<dbReference type="Pfam" id="PF04055">
    <property type="entry name" value="Radical_SAM"/>
    <property type="match status" value="1"/>
</dbReference>
<gene>
    <name evidence="9" type="ORF">GX523_16770</name>
</gene>
<dbReference type="SUPFAM" id="SSF102114">
    <property type="entry name" value="Radical SAM enzymes"/>
    <property type="match status" value="1"/>
</dbReference>
<dbReference type="AlphaFoldDB" id="A0A7C7D7S2"/>
<evidence type="ECO:0000256" key="5">
    <source>
        <dbReference type="ARBA" id="ARBA00023004"/>
    </source>
</evidence>
<sequence>MHIYQIELTNYCNSNCQWCNHSKMKREKGFMDWRTFERTVEFLKYAPPPDNTVGLHHFGESLLHPDLNSFLQYLEDRGINWRLSTNGRLLQEVEIRDMLLKHKGLLVISMENGSDIKSVNLLIQEKAQEKSQLRILLQTFGDTDMSKVMAGEYEIFHTTKHSWAKKGHGEYEQCCFLNQNWAAVLWNGTIVSCCFDMEGEAVIGHVNNPQHLKNRPWRLCPTCEVVLRC</sequence>
<dbReference type="CDD" id="cd01335">
    <property type="entry name" value="Radical_SAM"/>
    <property type="match status" value="1"/>
</dbReference>
<evidence type="ECO:0000259" key="8">
    <source>
        <dbReference type="Pfam" id="PF13186"/>
    </source>
</evidence>
<dbReference type="InterPro" id="IPR058240">
    <property type="entry name" value="rSAM_sf"/>
</dbReference>
<evidence type="ECO:0000256" key="1">
    <source>
        <dbReference type="ARBA" id="ARBA00001966"/>
    </source>
</evidence>
<name>A0A7C7D7S2_9FIRM</name>
<dbReference type="Proteomes" id="UP000553059">
    <property type="component" value="Unassembled WGS sequence"/>
</dbReference>
<comment type="cofactor">
    <cofactor evidence="1">
        <name>[4Fe-4S] cluster</name>
        <dbReference type="ChEBI" id="CHEBI:49883"/>
    </cofactor>
</comment>
<keyword evidence="2" id="KW-0004">4Fe-4S</keyword>
<keyword evidence="4" id="KW-0479">Metal-binding</keyword>
<feature type="domain" description="4Fe4S-binding SPASM" evidence="8">
    <location>
        <begin position="175"/>
        <end position="208"/>
    </location>
</feature>
<dbReference type="Pfam" id="PF13186">
    <property type="entry name" value="SPASM"/>
    <property type="match status" value="1"/>
</dbReference>
<dbReference type="GO" id="GO:0051539">
    <property type="term" value="F:4 iron, 4 sulfur cluster binding"/>
    <property type="evidence" value="ECO:0007669"/>
    <property type="project" value="UniProtKB-KW"/>
</dbReference>
<dbReference type="GO" id="GO:0003824">
    <property type="term" value="F:catalytic activity"/>
    <property type="evidence" value="ECO:0007669"/>
    <property type="project" value="InterPro"/>
</dbReference>
<dbReference type="InterPro" id="IPR007197">
    <property type="entry name" value="rSAM"/>
</dbReference>
<keyword evidence="3" id="KW-0949">S-adenosyl-L-methionine</keyword>
<dbReference type="PANTHER" id="PTHR43787:SF10">
    <property type="entry name" value="COFACTOR MODIFYING PROTEIN"/>
    <property type="match status" value="1"/>
</dbReference>